<dbReference type="InterPro" id="IPR009057">
    <property type="entry name" value="Homeodomain-like_sf"/>
</dbReference>
<evidence type="ECO:0000313" key="5">
    <source>
        <dbReference type="EMBL" id="MDQ0475199.1"/>
    </source>
</evidence>
<dbReference type="Pfam" id="PF14525">
    <property type="entry name" value="AraC_binding_2"/>
    <property type="match status" value="1"/>
</dbReference>
<dbReference type="PROSITE" id="PS01124">
    <property type="entry name" value="HTH_ARAC_FAMILY_2"/>
    <property type="match status" value="1"/>
</dbReference>
<name>A0ABU0JPJ2_9HYPH</name>
<dbReference type="Proteomes" id="UP001242480">
    <property type="component" value="Unassembled WGS sequence"/>
</dbReference>
<sequence length="293" mass="32943">MTFRNTPTFAGDLQAWTLGHVSISRNISDALLYRRHKHHLVHEREESYLITVPETSEISFVQDGKDVSCKPGAFLVERSHLPYEFSHAEANALWVLKVPSAILRARIGQPERLATLRFDSTQGVGALFVDLIRLTAARVEEMDETARDVTGKHLVDLMALAIDADERVLGGNASSVQSAHLRRAERFIRHNLADPDLSPQMIAEGCGISVRYLHQLFGTQETTVCAWMRRQRILMCDEALRDPACRKSVSEIAYDWGFGDQAQFSRHYRSQFGCTPTDARRAARGEERAPSPA</sequence>
<keyword evidence="6" id="KW-1185">Reference proteome</keyword>
<reference evidence="5 6" key="1">
    <citation type="submission" date="2023-07" db="EMBL/GenBank/DDBJ databases">
        <title>Genomic Encyclopedia of Type Strains, Phase IV (KMG-IV): sequencing the most valuable type-strain genomes for metagenomic binning, comparative biology and taxonomic classification.</title>
        <authorList>
            <person name="Goeker M."/>
        </authorList>
    </citation>
    <scope>NUCLEOTIDE SEQUENCE [LARGE SCALE GENOMIC DNA]</scope>
    <source>
        <strain evidence="5 6">DSM 19619</strain>
    </source>
</reference>
<dbReference type="SUPFAM" id="SSF46689">
    <property type="entry name" value="Homeodomain-like"/>
    <property type="match status" value="1"/>
</dbReference>
<feature type="domain" description="HTH araC/xylS-type" evidence="4">
    <location>
        <begin position="182"/>
        <end position="282"/>
    </location>
</feature>
<dbReference type="SMART" id="SM00342">
    <property type="entry name" value="HTH_ARAC"/>
    <property type="match status" value="1"/>
</dbReference>
<keyword evidence="1" id="KW-0805">Transcription regulation</keyword>
<dbReference type="InterPro" id="IPR050204">
    <property type="entry name" value="AraC_XylS_family_regulators"/>
</dbReference>
<dbReference type="InterPro" id="IPR020449">
    <property type="entry name" value="Tscrpt_reg_AraC-type_HTH"/>
</dbReference>
<evidence type="ECO:0000256" key="2">
    <source>
        <dbReference type="ARBA" id="ARBA00023125"/>
    </source>
</evidence>
<dbReference type="Pfam" id="PF12833">
    <property type="entry name" value="HTH_18"/>
    <property type="match status" value="1"/>
</dbReference>
<accession>A0ABU0JPJ2</accession>
<organism evidence="5 6">
    <name type="scientific">Labrys wisconsinensis</name>
    <dbReference type="NCBI Taxonomy" id="425677"/>
    <lineage>
        <taxon>Bacteria</taxon>
        <taxon>Pseudomonadati</taxon>
        <taxon>Pseudomonadota</taxon>
        <taxon>Alphaproteobacteria</taxon>
        <taxon>Hyphomicrobiales</taxon>
        <taxon>Xanthobacteraceae</taxon>
        <taxon>Labrys</taxon>
    </lineage>
</organism>
<dbReference type="Gene3D" id="1.10.10.60">
    <property type="entry name" value="Homeodomain-like"/>
    <property type="match status" value="1"/>
</dbReference>
<comment type="caution">
    <text evidence="5">The sequence shown here is derived from an EMBL/GenBank/DDBJ whole genome shotgun (WGS) entry which is preliminary data.</text>
</comment>
<dbReference type="InterPro" id="IPR018060">
    <property type="entry name" value="HTH_AraC"/>
</dbReference>
<gene>
    <name evidence="5" type="ORF">QO011_008241</name>
</gene>
<dbReference type="EMBL" id="JAUSVX010000031">
    <property type="protein sequence ID" value="MDQ0475199.1"/>
    <property type="molecule type" value="Genomic_DNA"/>
</dbReference>
<evidence type="ECO:0000256" key="3">
    <source>
        <dbReference type="ARBA" id="ARBA00023163"/>
    </source>
</evidence>
<evidence type="ECO:0000313" key="6">
    <source>
        <dbReference type="Proteomes" id="UP001242480"/>
    </source>
</evidence>
<dbReference type="PANTHER" id="PTHR46796:SF6">
    <property type="entry name" value="ARAC SUBFAMILY"/>
    <property type="match status" value="1"/>
</dbReference>
<dbReference type="PRINTS" id="PR00032">
    <property type="entry name" value="HTHARAC"/>
</dbReference>
<dbReference type="InterPro" id="IPR035418">
    <property type="entry name" value="AraC-bd_2"/>
</dbReference>
<dbReference type="PANTHER" id="PTHR46796">
    <property type="entry name" value="HTH-TYPE TRANSCRIPTIONAL ACTIVATOR RHAS-RELATED"/>
    <property type="match status" value="1"/>
</dbReference>
<keyword evidence="2" id="KW-0238">DNA-binding</keyword>
<evidence type="ECO:0000256" key="1">
    <source>
        <dbReference type="ARBA" id="ARBA00023015"/>
    </source>
</evidence>
<keyword evidence="3" id="KW-0804">Transcription</keyword>
<proteinExistence type="predicted"/>
<protein>
    <submittedName>
        <fullName evidence="5">AraC-like DNA-binding protein</fullName>
    </submittedName>
</protein>
<evidence type="ECO:0000259" key="4">
    <source>
        <dbReference type="PROSITE" id="PS01124"/>
    </source>
</evidence>